<reference evidence="5" key="1">
    <citation type="submission" date="2022-11" db="UniProtKB">
        <authorList>
            <consortium name="WormBaseParasite"/>
        </authorList>
    </citation>
    <scope>IDENTIFICATION</scope>
</reference>
<dbReference type="InterPro" id="IPR056457">
    <property type="entry name" value="DOP1_C"/>
</dbReference>
<evidence type="ECO:0000259" key="2">
    <source>
        <dbReference type="Pfam" id="PF24598"/>
    </source>
</evidence>
<evidence type="ECO:0000313" key="4">
    <source>
        <dbReference type="Proteomes" id="UP000887540"/>
    </source>
</evidence>
<accession>A0A914EE77</accession>
<dbReference type="InterPro" id="IPR040314">
    <property type="entry name" value="DOP1"/>
</dbReference>
<dbReference type="InterPro" id="IPR056459">
    <property type="entry name" value="TPR_DOP1"/>
</dbReference>
<dbReference type="GO" id="GO:0005829">
    <property type="term" value="C:cytosol"/>
    <property type="evidence" value="ECO:0007669"/>
    <property type="project" value="GOC"/>
</dbReference>
<evidence type="ECO:0000259" key="3">
    <source>
        <dbReference type="Pfam" id="PF24601"/>
    </source>
</evidence>
<dbReference type="Proteomes" id="UP000887540">
    <property type="component" value="Unplaced"/>
</dbReference>
<protein>
    <submittedName>
        <fullName evidence="5">Uncharacterized protein</fullName>
    </submittedName>
</protein>
<evidence type="ECO:0000313" key="5">
    <source>
        <dbReference type="WBParaSite" id="ACRNAN_scaffold721.g22329.t1"/>
    </source>
</evidence>
<dbReference type="GO" id="GO:0005802">
    <property type="term" value="C:trans-Golgi network"/>
    <property type="evidence" value="ECO:0007669"/>
    <property type="project" value="TreeGrafter"/>
</dbReference>
<sequence length="714" mass="79265">MVELRLFLAVTLQALQRHPERHQLWFQFMTSVLPYLDRTLPTYCIHVVDQLCNNLEECVTASYAHMISSENVLSPDDSVYGSAYHMQLQKRPSLIAQSGSVYPSNYALNVLESLTTIMHYCILDSFASNTLVFGNSVTSNTAPMNFQSPTSLQTSSSSGVSSMAGSAISIIPGTKAAGELITNIFGKVFTSSDSGSSNIPLTKYDPKSSLDIWRQAREELLKNLSNALATICDVWAIISAPGAQPKLPVGSPEQLKQLILDLLSPIAKRHPNALVHAFSLVWLTRAKNNLSARSEPDQPCFVYSKQQLNIAHLILNIKAMPLQGVIMTISDSLKEYNAVKQAKPGSPEKHNIFPTEVSLLELLHGCVKKIAPDELRECWSALNILFTESPLANLPPRAVFLEFIIFSDYVRICSKRQASRNLQDVCQKLTEAINNIVAWQLESTTWLKRTLVVRQDTGQKASDISPTMDVKNLSGSLASSEVNSIKGSTTSLITQNTRLSSFDGISSASQLPLQDKKSSSNIRASLKDGNNNKKDPANSTQALFLLAENLAELIDSICKSEDKEKLLPTLQAVWGNTLPYLRAKSARNARFFLASSQFLASISTFNYMRPVWKKMTLELLLDPAFFKMDMQSLRQWLIVIDNLMSNDKTSFKELLARIPTAPNTSLSSLITSKEQEYEMRAQALKRLAFVVLSSQMDQYSTQLPDIQGGLLFLY</sequence>
<dbReference type="PANTHER" id="PTHR14042">
    <property type="entry name" value="DOPEY-RELATED"/>
    <property type="match status" value="1"/>
</dbReference>
<feature type="domain" description="DOP1-like C-terminal" evidence="2">
    <location>
        <begin position="530"/>
        <end position="708"/>
    </location>
</feature>
<dbReference type="GO" id="GO:0005768">
    <property type="term" value="C:endosome"/>
    <property type="evidence" value="ECO:0007669"/>
    <property type="project" value="TreeGrafter"/>
</dbReference>
<keyword evidence="4" id="KW-1185">Reference proteome</keyword>
<feature type="region of interest" description="Disordered" evidence="1">
    <location>
        <begin position="510"/>
        <end position="535"/>
    </location>
</feature>
<dbReference type="GO" id="GO:0006895">
    <property type="term" value="P:Golgi to endosome transport"/>
    <property type="evidence" value="ECO:0007669"/>
    <property type="project" value="InterPro"/>
</dbReference>
<dbReference type="AlphaFoldDB" id="A0A914EE77"/>
<dbReference type="Pfam" id="PF24598">
    <property type="entry name" value="DOP1_C"/>
    <property type="match status" value="1"/>
</dbReference>
<feature type="domain" description="DOP1-like TPR" evidence="3">
    <location>
        <begin position="3"/>
        <end position="124"/>
    </location>
</feature>
<dbReference type="PANTHER" id="PTHR14042:SF24">
    <property type="entry name" value="PROTEIN DOPEY-1 HOMOLOG"/>
    <property type="match status" value="1"/>
</dbReference>
<name>A0A914EE77_9BILA</name>
<organism evidence="4 5">
    <name type="scientific">Acrobeloides nanus</name>
    <dbReference type="NCBI Taxonomy" id="290746"/>
    <lineage>
        <taxon>Eukaryota</taxon>
        <taxon>Metazoa</taxon>
        <taxon>Ecdysozoa</taxon>
        <taxon>Nematoda</taxon>
        <taxon>Chromadorea</taxon>
        <taxon>Rhabditida</taxon>
        <taxon>Tylenchina</taxon>
        <taxon>Cephalobomorpha</taxon>
        <taxon>Cephaloboidea</taxon>
        <taxon>Cephalobidae</taxon>
        <taxon>Acrobeloides</taxon>
    </lineage>
</organism>
<proteinExistence type="predicted"/>
<evidence type="ECO:0000256" key="1">
    <source>
        <dbReference type="SAM" id="MobiDB-lite"/>
    </source>
</evidence>
<dbReference type="WBParaSite" id="ACRNAN_scaffold721.g22329.t1">
    <property type="protein sequence ID" value="ACRNAN_scaffold721.g22329.t1"/>
    <property type="gene ID" value="ACRNAN_scaffold721.g22329"/>
</dbReference>
<dbReference type="Pfam" id="PF24601">
    <property type="entry name" value="TPR_DOP1"/>
    <property type="match status" value="1"/>
</dbReference>